<dbReference type="EMBL" id="CP111024">
    <property type="protein sequence ID" value="WAR23985.1"/>
    <property type="molecule type" value="Genomic_DNA"/>
</dbReference>
<accession>A0ABY7FPJ3</accession>
<name>A0ABY7FPJ3_MYAAR</name>
<feature type="region of interest" description="Disordered" evidence="1">
    <location>
        <begin position="116"/>
        <end position="143"/>
    </location>
</feature>
<keyword evidence="3" id="KW-1185">Reference proteome</keyword>
<evidence type="ECO:0000313" key="2">
    <source>
        <dbReference type="EMBL" id="WAR23985.1"/>
    </source>
</evidence>
<organism evidence="2 3">
    <name type="scientific">Mya arenaria</name>
    <name type="common">Soft-shell clam</name>
    <dbReference type="NCBI Taxonomy" id="6604"/>
    <lineage>
        <taxon>Eukaryota</taxon>
        <taxon>Metazoa</taxon>
        <taxon>Spiralia</taxon>
        <taxon>Lophotrochozoa</taxon>
        <taxon>Mollusca</taxon>
        <taxon>Bivalvia</taxon>
        <taxon>Autobranchia</taxon>
        <taxon>Heteroconchia</taxon>
        <taxon>Euheterodonta</taxon>
        <taxon>Imparidentia</taxon>
        <taxon>Neoheterodontei</taxon>
        <taxon>Myida</taxon>
        <taxon>Myoidea</taxon>
        <taxon>Myidae</taxon>
        <taxon>Mya</taxon>
    </lineage>
</organism>
<feature type="region of interest" description="Disordered" evidence="1">
    <location>
        <begin position="161"/>
        <end position="193"/>
    </location>
</feature>
<proteinExistence type="predicted"/>
<dbReference type="Proteomes" id="UP001164746">
    <property type="component" value="Chromosome 13"/>
</dbReference>
<reference evidence="2" key="1">
    <citation type="submission" date="2022-11" db="EMBL/GenBank/DDBJ databases">
        <title>Centuries of genome instability and evolution in soft-shell clam transmissible cancer (bioRxiv).</title>
        <authorList>
            <person name="Hart S.F.M."/>
            <person name="Yonemitsu M.A."/>
            <person name="Giersch R.M."/>
            <person name="Beal B.F."/>
            <person name="Arriagada G."/>
            <person name="Davis B.W."/>
            <person name="Ostrander E.A."/>
            <person name="Goff S.P."/>
            <person name="Metzger M.J."/>
        </authorList>
    </citation>
    <scope>NUCLEOTIDE SEQUENCE</scope>
    <source>
        <strain evidence="2">MELC-2E11</strain>
        <tissue evidence="2">Siphon/mantle</tissue>
    </source>
</reference>
<feature type="compositionally biased region" description="Basic residues" evidence="1">
    <location>
        <begin position="116"/>
        <end position="125"/>
    </location>
</feature>
<evidence type="ECO:0000256" key="1">
    <source>
        <dbReference type="SAM" id="MobiDB-lite"/>
    </source>
</evidence>
<evidence type="ECO:0000313" key="3">
    <source>
        <dbReference type="Proteomes" id="UP001164746"/>
    </source>
</evidence>
<protein>
    <submittedName>
        <fullName evidence="2">Uncharacterized protein</fullName>
    </submittedName>
</protein>
<gene>
    <name evidence="2" type="ORF">MAR_037654</name>
</gene>
<sequence length="193" mass="22082">MADNQANGKRMSTWHPRQQKHQIQRYIEMNQHPILLKSGNISCLIETKDYSADEEHVNAVEDMRALVVPERDECSNISADSTIVPVPKVEPMFLKPEVHDNPQEHRTCRLTGTCHRNKASHRNVPSHRNMPQEQGVSQEHETGTRRLTGTYRLTGTCHRNKASHRNVPSHMNMPQEQGVSQEHETGTRRLTGT</sequence>